<dbReference type="AlphaFoldDB" id="A0A6J7DDD6"/>
<feature type="compositionally biased region" description="Acidic residues" evidence="1">
    <location>
        <begin position="12"/>
        <end position="23"/>
    </location>
</feature>
<dbReference type="EMBL" id="CAFBLS010000034">
    <property type="protein sequence ID" value="CAB4865203.1"/>
    <property type="molecule type" value="Genomic_DNA"/>
</dbReference>
<feature type="region of interest" description="Disordered" evidence="1">
    <location>
        <begin position="1"/>
        <end position="43"/>
    </location>
</feature>
<reference evidence="2" key="1">
    <citation type="submission" date="2020-05" db="EMBL/GenBank/DDBJ databases">
        <authorList>
            <person name="Chiriac C."/>
            <person name="Salcher M."/>
            <person name="Ghai R."/>
            <person name="Kavagutti S V."/>
        </authorList>
    </citation>
    <scope>NUCLEOTIDE SEQUENCE</scope>
</reference>
<gene>
    <name evidence="2" type="ORF">UFOPK3402_00417</name>
</gene>
<evidence type="ECO:0000313" key="2">
    <source>
        <dbReference type="EMBL" id="CAB4865203.1"/>
    </source>
</evidence>
<proteinExistence type="predicted"/>
<evidence type="ECO:0000256" key="1">
    <source>
        <dbReference type="SAM" id="MobiDB-lite"/>
    </source>
</evidence>
<sequence length="43" mass="4614">MSPEESAPAPESNEDLTDAELENVDGGRTDKRSVNRTQSGGCY</sequence>
<organism evidence="2">
    <name type="scientific">freshwater metagenome</name>
    <dbReference type="NCBI Taxonomy" id="449393"/>
    <lineage>
        <taxon>unclassified sequences</taxon>
        <taxon>metagenomes</taxon>
        <taxon>ecological metagenomes</taxon>
    </lineage>
</organism>
<protein>
    <submittedName>
        <fullName evidence="2">Unannotated protein</fullName>
    </submittedName>
</protein>
<name>A0A6J7DDD6_9ZZZZ</name>
<accession>A0A6J7DDD6</accession>
<feature type="compositionally biased region" description="Low complexity" evidence="1">
    <location>
        <begin position="1"/>
        <end position="11"/>
    </location>
</feature>